<accession>A0A846TKP6</accession>
<dbReference type="AlphaFoldDB" id="A0A846TKP6"/>
<evidence type="ECO:0000259" key="2">
    <source>
        <dbReference type="Pfam" id="PF13490"/>
    </source>
</evidence>
<sequence>MMLKHDVVQDLYPLYVENDLSPSVKKAVDEHLTECKTCKNFYETGEKSFPISEIEEPAAPQSLDEKIVLSMKLNRVRIISVVLAAIIFTMVFTDYINEREQLFMAVDEYYASIDHFTGAFEMIKNKEQITLDPFQQLSHEFFETNAKLEEHMNYIEQKSKNSTEFSLSLDTQRLNSMAEVMKIRYEQGRWSETDEEAFNAIKENFSEHHEIVGEQYSKTHHGYSSYLHILDVKKMDKFYQKVNTLTYSYTRFHKMPDQVKPMAESALKSRIANVLDLDPKDIKLKKESPVNDMYVYHFDIGNGYGGAIDAITGQITRYFGNTGRLTDEPIIDQKEAETKANFYLERFYGKDINLELVSLGFNFNSFADDPRYKVYSFKAVPRVKGYTLYTPLETETILHLNARNGELESFDHNRHVPSFETMDQVDLAVSSANIEDQQKVVIYSALTGNFELVYMKPDLKYFQEDKFISAQTGLEEKIYIDSF</sequence>
<name>A0A846TKP6_9BACI</name>
<gene>
    <name evidence="3" type="ORF">GWK17_13830</name>
</gene>
<organism evidence="3 4">
    <name type="scientific">Mesobacillus selenatarsenatis</name>
    <dbReference type="NCBI Taxonomy" id="388741"/>
    <lineage>
        <taxon>Bacteria</taxon>
        <taxon>Bacillati</taxon>
        <taxon>Bacillota</taxon>
        <taxon>Bacilli</taxon>
        <taxon>Bacillales</taxon>
        <taxon>Bacillaceae</taxon>
        <taxon>Mesobacillus</taxon>
    </lineage>
</organism>
<reference evidence="3 4" key="1">
    <citation type="submission" date="2020-03" db="EMBL/GenBank/DDBJ databases">
        <authorList>
            <person name="Sun Q."/>
        </authorList>
    </citation>
    <scope>NUCLEOTIDE SEQUENCE [LARGE SCALE GENOMIC DNA]</scope>
    <source>
        <strain evidence="3 4">KACC 21451</strain>
    </source>
</reference>
<keyword evidence="1" id="KW-1133">Transmembrane helix</keyword>
<proteinExistence type="predicted"/>
<dbReference type="RefSeq" id="WP_167832945.1">
    <property type="nucleotide sequence ID" value="NZ_JAAVUM010000009.1"/>
</dbReference>
<evidence type="ECO:0000313" key="4">
    <source>
        <dbReference type="Proteomes" id="UP000587942"/>
    </source>
</evidence>
<dbReference type="Pfam" id="PF13490">
    <property type="entry name" value="zf-HC2"/>
    <property type="match status" value="1"/>
</dbReference>
<dbReference type="EMBL" id="JAAVUM010000009">
    <property type="protein sequence ID" value="NKE06534.1"/>
    <property type="molecule type" value="Genomic_DNA"/>
</dbReference>
<dbReference type="InterPro" id="IPR027383">
    <property type="entry name" value="Znf_put"/>
</dbReference>
<evidence type="ECO:0000313" key="3">
    <source>
        <dbReference type="EMBL" id="NKE06534.1"/>
    </source>
</evidence>
<feature type="domain" description="Putative zinc-finger" evidence="2">
    <location>
        <begin position="8"/>
        <end position="38"/>
    </location>
</feature>
<comment type="caution">
    <text evidence="3">The sequence shown here is derived from an EMBL/GenBank/DDBJ whole genome shotgun (WGS) entry which is preliminary data.</text>
</comment>
<protein>
    <recommendedName>
        <fullName evidence="2">Putative zinc-finger domain-containing protein</fullName>
    </recommendedName>
</protein>
<evidence type="ECO:0000256" key="1">
    <source>
        <dbReference type="SAM" id="Phobius"/>
    </source>
</evidence>
<dbReference type="Proteomes" id="UP000587942">
    <property type="component" value="Unassembled WGS sequence"/>
</dbReference>
<keyword evidence="1" id="KW-0812">Transmembrane</keyword>
<keyword evidence="1" id="KW-0472">Membrane</keyword>
<feature type="transmembrane region" description="Helical" evidence="1">
    <location>
        <begin position="76"/>
        <end position="96"/>
    </location>
</feature>